<keyword evidence="6 8" id="KW-0675">Receptor</keyword>
<gene>
    <name evidence="9" type="ORF">WA026_000835</name>
</gene>
<evidence type="ECO:0000256" key="8">
    <source>
        <dbReference type="RuleBase" id="RU363108"/>
    </source>
</evidence>
<name>A0AAW1V536_9CUCU</name>
<evidence type="ECO:0000256" key="5">
    <source>
        <dbReference type="ARBA" id="ARBA00023136"/>
    </source>
</evidence>
<comment type="function">
    <text evidence="8">Gustatory receptor which mediates acceptance or avoidance behavior, depending on its substrates.</text>
</comment>
<dbReference type="GO" id="GO:0030424">
    <property type="term" value="C:axon"/>
    <property type="evidence" value="ECO:0007669"/>
    <property type="project" value="TreeGrafter"/>
</dbReference>
<comment type="caution">
    <text evidence="9">The sequence shown here is derived from an EMBL/GenBank/DDBJ whole genome shotgun (WGS) entry which is preliminary data.</text>
</comment>
<evidence type="ECO:0000313" key="9">
    <source>
        <dbReference type="EMBL" id="KAK9888600.1"/>
    </source>
</evidence>
<proteinExistence type="inferred from homology"/>
<reference evidence="9 10" key="1">
    <citation type="submission" date="2023-03" db="EMBL/GenBank/DDBJ databases">
        <title>Genome insight into feeding habits of ladybird beetles.</title>
        <authorList>
            <person name="Li H.-S."/>
            <person name="Huang Y.-H."/>
            <person name="Pang H."/>
        </authorList>
    </citation>
    <scope>NUCLEOTIDE SEQUENCE [LARGE SCALE GENOMIC DNA]</scope>
    <source>
        <strain evidence="9">SYSU_2023b</strain>
        <tissue evidence="9">Whole body</tissue>
    </source>
</reference>
<evidence type="ECO:0000256" key="1">
    <source>
        <dbReference type="ARBA" id="ARBA00004651"/>
    </source>
</evidence>
<keyword evidence="2 8" id="KW-1003">Cell membrane</keyword>
<comment type="subcellular location">
    <subcellularLocation>
        <location evidence="1 8">Cell membrane</location>
        <topology evidence="1 8">Multi-pass membrane protein</topology>
    </subcellularLocation>
</comment>
<sequence length="478" mass="54445">MYPRQPFSSNKNLPISFISDQARNRRNSNIGIYFDSVSQFHEKPTKIVKVAPAPPLRLGESHRDLQTLDPEGKSQGIVSELLKPLLFLQKFMGIYPIGIIRRTKFQVTSQLLMYSAFVFLVIVGFIGYMKWDKVETVKSTSAEAKFEEAVIDYLFKVYLIPIIINPIALYEAKNHAKIMNEFGQFEKIYEKVVNRNMDIFLGNKPLLMTIALPIISCATMVINHITMVHFRIIQIIPYCYINTVTYLIGGVWFAYCDVIGKIALTISQDFQFALKNMGTSARIAEYRALWMLLAKITRDCGNSSGFTLIFLCLYLFLIITLTIYGLLSQMQQGLGMKDIGLTITAIFAVALLYFICDEAHYASNCVKVHFQKQLLLVELTWMNEDAQQEINMFLRATEMNPTDMSLVGFFDVNRNLFKSELWLRPAAVLGIRFLDVSAKLHLLTYSPVIVEKETSLKVSTTQGTLLPDGEVYVQNKNV</sequence>
<keyword evidence="5 8" id="KW-0472">Membrane</keyword>
<dbReference type="PANTHER" id="PTHR21143">
    <property type="entry name" value="INVERTEBRATE GUSTATORY RECEPTOR"/>
    <property type="match status" value="1"/>
</dbReference>
<dbReference type="Proteomes" id="UP001431783">
    <property type="component" value="Unassembled WGS sequence"/>
</dbReference>
<dbReference type="GO" id="GO:0030425">
    <property type="term" value="C:dendrite"/>
    <property type="evidence" value="ECO:0007669"/>
    <property type="project" value="TreeGrafter"/>
</dbReference>
<dbReference type="InterPro" id="IPR013604">
    <property type="entry name" value="7TM_chemorcpt"/>
</dbReference>
<comment type="similarity">
    <text evidence="8">Belongs to the insect chemoreceptor superfamily. Gustatory receptor (GR) family.</text>
</comment>
<evidence type="ECO:0000256" key="7">
    <source>
        <dbReference type="ARBA" id="ARBA00023224"/>
    </source>
</evidence>
<feature type="transmembrane region" description="Helical" evidence="8">
    <location>
        <begin position="111"/>
        <end position="129"/>
    </location>
</feature>
<evidence type="ECO:0000256" key="6">
    <source>
        <dbReference type="ARBA" id="ARBA00023170"/>
    </source>
</evidence>
<dbReference type="AlphaFoldDB" id="A0AAW1V536"/>
<dbReference type="GO" id="GO:0050909">
    <property type="term" value="P:sensory perception of taste"/>
    <property type="evidence" value="ECO:0007669"/>
    <property type="project" value="InterPro"/>
</dbReference>
<dbReference type="GO" id="GO:0043025">
    <property type="term" value="C:neuronal cell body"/>
    <property type="evidence" value="ECO:0007669"/>
    <property type="project" value="TreeGrafter"/>
</dbReference>
<dbReference type="PANTHER" id="PTHR21143:SF131">
    <property type="entry name" value="GUSTATORY AND ODORANT RECEPTOR 63A-RELATED"/>
    <property type="match status" value="1"/>
</dbReference>
<dbReference type="GO" id="GO:0005886">
    <property type="term" value="C:plasma membrane"/>
    <property type="evidence" value="ECO:0007669"/>
    <property type="project" value="UniProtKB-SubCell"/>
</dbReference>
<keyword evidence="4 8" id="KW-1133">Transmembrane helix</keyword>
<evidence type="ECO:0000256" key="2">
    <source>
        <dbReference type="ARBA" id="ARBA00022475"/>
    </source>
</evidence>
<keyword evidence="3 8" id="KW-0812">Transmembrane</keyword>
<feature type="transmembrane region" description="Helical" evidence="8">
    <location>
        <begin position="306"/>
        <end position="327"/>
    </location>
</feature>
<evidence type="ECO:0000313" key="10">
    <source>
        <dbReference type="Proteomes" id="UP001431783"/>
    </source>
</evidence>
<evidence type="ECO:0000256" key="4">
    <source>
        <dbReference type="ARBA" id="ARBA00022989"/>
    </source>
</evidence>
<dbReference type="GO" id="GO:0007165">
    <property type="term" value="P:signal transduction"/>
    <property type="evidence" value="ECO:0007669"/>
    <property type="project" value="UniProtKB-KW"/>
</dbReference>
<feature type="transmembrane region" description="Helical" evidence="8">
    <location>
        <begin position="206"/>
        <end position="223"/>
    </location>
</feature>
<organism evidence="9 10">
    <name type="scientific">Henosepilachna vigintioctopunctata</name>
    <dbReference type="NCBI Taxonomy" id="420089"/>
    <lineage>
        <taxon>Eukaryota</taxon>
        <taxon>Metazoa</taxon>
        <taxon>Ecdysozoa</taxon>
        <taxon>Arthropoda</taxon>
        <taxon>Hexapoda</taxon>
        <taxon>Insecta</taxon>
        <taxon>Pterygota</taxon>
        <taxon>Neoptera</taxon>
        <taxon>Endopterygota</taxon>
        <taxon>Coleoptera</taxon>
        <taxon>Polyphaga</taxon>
        <taxon>Cucujiformia</taxon>
        <taxon>Coccinelloidea</taxon>
        <taxon>Coccinellidae</taxon>
        <taxon>Epilachninae</taxon>
        <taxon>Epilachnini</taxon>
        <taxon>Henosepilachna</taxon>
    </lineage>
</organism>
<keyword evidence="10" id="KW-1185">Reference proteome</keyword>
<feature type="transmembrane region" description="Helical" evidence="8">
    <location>
        <begin position="235"/>
        <end position="255"/>
    </location>
</feature>
<protein>
    <recommendedName>
        <fullName evidence="8">Gustatory receptor</fullName>
    </recommendedName>
</protein>
<comment type="caution">
    <text evidence="8">Lacks conserved residue(s) required for the propagation of feature annotation.</text>
</comment>
<keyword evidence="7 8" id="KW-0807">Transducer</keyword>
<dbReference type="Pfam" id="PF08395">
    <property type="entry name" value="7tm_7"/>
    <property type="match status" value="1"/>
</dbReference>
<accession>A0AAW1V536</accession>
<evidence type="ECO:0000256" key="3">
    <source>
        <dbReference type="ARBA" id="ARBA00022692"/>
    </source>
</evidence>
<feature type="transmembrane region" description="Helical" evidence="8">
    <location>
        <begin position="339"/>
        <end position="355"/>
    </location>
</feature>
<dbReference type="EMBL" id="JARQZJ010000121">
    <property type="protein sequence ID" value="KAK9888600.1"/>
    <property type="molecule type" value="Genomic_DNA"/>
</dbReference>